<feature type="compositionally biased region" description="Polar residues" evidence="1">
    <location>
        <begin position="217"/>
        <end position="226"/>
    </location>
</feature>
<feature type="chain" id="PRO_5006059440" evidence="2">
    <location>
        <begin position="22"/>
        <end position="731"/>
    </location>
</feature>
<dbReference type="Proteomes" id="UP000054845">
    <property type="component" value="Unassembled WGS sequence"/>
</dbReference>
<keyword evidence="4" id="KW-1185">Reference proteome</keyword>
<evidence type="ECO:0000256" key="1">
    <source>
        <dbReference type="SAM" id="MobiDB-lite"/>
    </source>
</evidence>
<dbReference type="AlphaFoldDB" id="A0A0P1BES2"/>
<feature type="compositionally biased region" description="Polar residues" evidence="1">
    <location>
        <begin position="253"/>
        <end position="271"/>
    </location>
</feature>
<name>A0A0P1BES2_9BASI</name>
<protein>
    <submittedName>
        <fullName evidence="3">Uncharacterized protein</fullName>
    </submittedName>
</protein>
<dbReference type="EMBL" id="CCYA01000243">
    <property type="protein sequence ID" value="CEH14377.1"/>
    <property type="molecule type" value="Genomic_DNA"/>
</dbReference>
<evidence type="ECO:0000313" key="3">
    <source>
        <dbReference type="EMBL" id="CEH14377.1"/>
    </source>
</evidence>
<proteinExistence type="predicted"/>
<feature type="compositionally biased region" description="Low complexity" evidence="1">
    <location>
        <begin position="187"/>
        <end position="200"/>
    </location>
</feature>
<feature type="region of interest" description="Disordered" evidence="1">
    <location>
        <begin position="513"/>
        <end position="670"/>
    </location>
</feature>
<feature type="compositionally biased region" description="Low complexity" evidence="1">
    <location>
        <begin position="658"/>
        <end position="670"/>
    </location>
</feature>
<feature type="signal peptide" evidence="2">
    <location>
        <begin position="1"/>
        <end position="21"/>
    </location>
</feature>
<evidence type="ECO:0000313" key="4">
    <source>
        <dbReference type="Proteomes" id="UP000054845"/>
    </source>
</evidence>
<feature type="compositionally biased region" description="Low complexity" evidence="1">
    <location>
        <begin position="549"/>
        <end position="596"/>
    </location>
</feature>
<feature type="region of interest" description="Disordered" evidence="1">
    <location>
        <begin position="686"/>
        <end position="731"/>
    </location>
</feature>
<evidence type="ECO:0000256" key="2">
    <source>
        <dbReference type="SAM" id="SignalP"/>
    </source>
</evidence>
<organism evidence="3 4">
    <name type="scientific">Ceraceosorus bombacis</name>
    <dbReference type="NCBI Taxonomy" id="401625"/>
    <lineage>
        <taxon>Eukaryota</taxon>
        <taxon>Fungi</taxon>
        <taxon>Dikarya</taxon>
        <taxon>Basidiomycota</taxon>
        <taxon>Ustilaginomycotina</taxon>
        <taxon>Exobasidiomycetes</taxon>
        <taxon>Ceraceosorales</taxon>
        <taxon>Ceraceosoraceae</taxon>
        <taxon>Ceraceosorus</taxon>
    </lineage>
</organism>
<feature type="compositionally biased region" description="Basic and acidic residues" evidence="1">
    <location>
        <begin position="597"/>
        <end position="606"/>
    </location>
</feature>
<feature type="compositionally biased region" description="Basic and acidic residues" evidence="1">
    <location>
        <begin position="149"/>
        <end position="161"/>
    </location>
</feature>
<feature type="compositionally biased region" description="Basic and acidic residues" evidence="1">
    <location>
        <begin position="701"/>
        <end position="731"/>
    </location>
</feature>
<feature type="region of interest" description="Disordered" evidence="1">
    <location>
        <begin position="42"/>
        <end position="71"/>
    </location>
</feature>
<feature type="region of interest" description="Disordered" evidence="1">
    <location>
        <begin position="85"/>
        <end position="350"/>
    </location>
</feature>
<sequence>MRHSNCALAFLASLLFSDALANPLRNLCRNCLVHEPTPAVGPSEGAGAGAGAAESFKFGTPDASERDKLWRQDLEAISRSSLHALRSAPRSAVPRRFTPTPSPSRSFHDRSFRSANSGASPTNEVAGTSATASSRNFAHYTTPRTSVARQDHGRSPGDSRHRGYASGSDAPTSPGLRASSSSALFYPATASPHPSTTPSSREARLFAQTQRELRTALSDTKALQDTSKGRRSRRLERTSTGVKGKSPDGKAPQSLSDRWSGASQDQMSTPFPSRQAPSDDSDRSSRWSASDRYSQLRSLSPSPSPSPSPPHSIRRHRDAYYPSPQRSPMHSPLGTPSNSRPPSPSPQRFARLSPASAVHGDRNNVPNVVHPLGYAHPDFDSHGLYGQVNRNLEEHTHALQYDGHVKGTSLRGDSVAMWAKPGSHFRHFAAGWMEQRRGSGQSQAPGQGKLLMVGPNNQFFDAVHHGKVVGSWKLPPSMSKQKGVYDIERNPVHVHGPKARPNNQEALQTLQEMEAQHAHNSHRRRPSDSDDDADADADADDGMDFKKPSPAGSRRASRSSSPPHALASSVSASVSPARSAVTVSSTRHHSPAASPLHAHDSRDTHPRVAAGTSSTSAKLVPDASPLLTATSKGEARSIEHDAQRLGHDLKSEVELQHSRTSSPASSLGSADSFAFRVGPLLGAENGQAAEVANGEVASKAGRREHAVDQEDDSKQSAQRGDDRDPIQHADG</sequence>
<feature type="compositionally biased region" description="Low complexity" evidence="1">
    <location>
        <begin position="286"/>
        <end position="301"/>
    </location>
</feature>
<feature type="compositionally biased region" description="Basic and acidic residues" evidence="1">
    <location>
        <begin position="633"/>
        <end position="657"/>
    </location>
</feature>
<feature type="compositionally biased region" description="Low complexity" evidence="1">
    <location>
        <begin position="94"/>
        <end position="105"/>
    </location>
</feature>
<reference evidence="3 4" key="1">
    <citation type="submission" date="2014-09" db="EMBL/GenBank/DDBJ databases">
        <authorList>
            <person name="Magalhaes I.L.F."/>
            <person name="Oliveira U."/>
            <person name="Santos F.R."/>
            <person name="Vidigal T.H.D.A."/>
            <person name="Brescovit A.D."/>
            <person name="Santos A.J."/>
        </authorList>
    </citation>
    <scope>NUCLEOTIDE SEQUENCE [LARGE SCALE GENOMIC DNA]</scope>
</reference>
<keyword evidence="2" id="KW-0732">Signal</keyword>
<dbReference type="OrthoDB" id="10426976at2759"/>
<accession>A0A0P1BES2</accession>
<feature type="compositionally biased region" description="Polar residues" evidence="1">
    <location>
        <begin position="113"/>
        <end position="136"/>
    </location>
</feature>
<feature type="compositionally biased region" description="Acidic residues" evidence="1">
    <location>
        <begin position="529"/>
        <end position="542"/>
    </location>
</feature>